<evidence type="ECO:0000259" key="3">
    <source>
        <dbReference type="PROSITE" id="PS51900"/>
    </source>
</evidence>
<sequence>MYCQNKNLSRKTIQSYEQAFAYLSKEHSVERLVEVRTGHLRQYIAYLQERGKYTVVNREASKMVNHPDKRSDFKKQVSSVTINNYIRNIKVYFN</sequence>
<dbReference type="PROSITE" id="PS51900">
    <property type="entry name" value="CB"/>
    <property type="match status" value="1"/>
</dbReference>
<dbReference type="Gene3D" id="1.10.150.130">
    <property type="match status" value="1"/>
</dbReference>
<gene>
    <name evidence="4" type="ORF">CBW65_14715</name>
</gene>
<dbReference type="AlphaFoldDB" id="A0A1Y0INJ3"/>
<reference evidence="5" key="1">
    <citation type="submission" date="2017-05" db="EMBL/GenBank/DDBJ databases">
        <authorList>
            <person name="Sung H."/>
        </authorList>
    </citation>
    <scope>NUCLEOTIDE SEQUENCE [LARGE SCALE GENOMIC DNA]</scope>
    <source>
        <strain evidence="5">AR23208</strain>
    </source>
</reference>
<name>A0A1Y0INJ3_9BACL</name>
<feature type="domain" description="Core-binding (CB)" evidence="3">
    <location>
        <begin position="1"/>
        <end position="94"/>
    </location>
</feature>
<evidence type="ECO:0000256" key="1">
    <source>
        <dbReference type="ARBA" id="ARBA00023125"/>
    </source>
</evidence>
<accession>A0A1Y0INJ3</accession>
<keyword evidence="1 2" id="KW-0238">DNA-binding</keyword>
<dbReference type="Proteomes" id="UP000195437">
    <property type="component" value="Chromosome"/>
</dbReference>
<protein>
    <recommendedName>
        <fullName evidence="3">Core-binding (CB) domain-containing protein</fullName>
    </recommendedName>
</protein>
<dbReference type="GO" id="GO:0003677">
    <property type="term" value="F:DNA binding"/>
    <property type="evidence" value="ECO:0007669"/>
    <property type="project" value="UniProtKB-UniRule"/>
</dbReference>
<dbReference type="InterPro" id="IPR010998">
    <property type="entry name" value="Integrase_recombinase_N"/>
</dbReference>
<evidence type="ECO:0000256" key="2">
    <source>
        <dbReference type="PROSITE-ProRule" id="PRU01248"/>
    </source>
</evidence>
<dbReference type="EMBL" id="CP021434">
    <property type="protein sequence ID" value="ARU62111.1"/>
    <property type="molecule type" value="Genomic_DNA"/>
</dbReference>
<keyword evidence="5" id="KW-1185">Reference proteome</keyword>
<organism evidence="4 5">
    <name type="scientific">Tumebacillus avium</name>
    <dbReference type="NCBI Taxonomy" id="1903704"/>
    <lineage>
        <taxon>Bacteria</taxon>
        <taxon>Bacillati</taxon>
        <taxon>Bacillota</taxon>
        <taxon>Bacilli</taxon>
        <taxon>Bacillales</taxon>
        <taxon>Alicyclobacillaceae</taxon>
        <taxon>Tumebacillus</taxon>
    </lineage>
</organism>
<dbReference type="InterPro" id="IPR044068">
    <property type="entry name" value="CB"/>
</dbReference>
<proteinExistence type="predicted"/>
<evidence type="ECO:0000313" key="5">
    <source>
        <dbReference type="Proteomes" id="UP000195437"/>
    </source>
</evidence>
<dbReference type="KEGG" id="tum:CBW65_14715"/>
<evidence type="ECO:0000313" key="4">
    <source>
        <dbReference type="EMBL" id="ARU62111.1"/>
    </source>
</evidence>